<sequence>MDDSPLTAAILIVSTTAATDPSTDASASVLRRVLGDQGGKWTVSAEAIVSDHSPAIQRQILHWADRPDAPNLIITTGGTGFAVADGTPEVNETIEPCRVTCDAGVGVQKPQKMPY</sequence>
<evidence type="ECO:0000313" key="5">
    <source>
        <dbReference type="EMBL" id="GAO18047.1"/>
    </source>
</evidence>
<organism evidence="5 6">
    <name type="scientific">Ustilaginoidea virens</name>
    <name type="common">Rice false smut fungus</name>
    <name type="synonym">Villosiclava virens</name>
    <dbReference type="NCBI Taxonomy" id="1159556"/>
    <lineage>
        <taxon>Eukaryota</taxon>
        <taxon>Fungi</taxon>
        <taxon>Dikarya</taxon>
        <taxon>Ascomycota</taxon>
        <taxon>Pezizomycotina</taxon>
        <taxon>Sordariomycetes</taxon>
        <taxon>Hypocreomycetidae</taxon>
        <taxon>Hypocreales</taxon>
        <taxon>Clavicipitaceae</taxon>
        <taxon>Ustilaginoidea</taxon>
    </lineage>
</organism>
<evidence type="ECO:0000313" key="6">
    <source>
        <dbReference type="Proteomes" id="UP000054053"/>
    </source>
</evidence>
<comment type="caution">
    <text evidence="5">The sequence shown here is derived from an EMBL/GenBank/DDBJ whole genome shotgun (WGS) entry which is preliminary data.</text>
</comment>
<dbReference type="Pfam" id="PF00994">
    <property type="entry name" value="MoCF_biosynth"/>
    <property type="match status" value="1"/>
</dbReference>
<name>A0A1B5L3L7_USTVR</name>
<protein>
    <recommendedName>
        <fullName evidence="2">molybdopterin molybdotransferase</fullName>
        <ecNumber evidence="2">2.10.1.1</ecNumber>
    </recommendedName>
</protein>
<dbReference type="PANTHER" id="PTHR43764:SF1">
    <property type="entry name" value="MOLYBDOPTERIN MOLYBDOTRANSFERASE"/>
    <property type="match status" value="1"/>
</dbReference>
<gene>
    <name evidence="5" type="ORF">UVI_02042930</name>
</gene>
<dbReference type="Gene3D" id="3.40.980.10">
    <property type="entry name" value="MoaB/Mog-like domain"/>
    <property type="match status" value="1"/>
</dbReference>
<dbReference type="InterPro" id="IPR051920">
    <property type="entry name" value="MPT_Adenylyltrnsfr/MoaC-Rel"/>
</dbReference>
<feature type="domain" description="MoaB/Mog" evidence="4">
    <location>
        <begin position="9"/>
        <end position="92"/>
    </location>
</feature>
<dbReference type="EMBL" id="BBTG02000025">
    <property type="protein sequence ID" value="GAO18047.1"/>
    <property type="molecule type" value="Genomic_DNA"/>
</dbReference>
<dbReference type="PANTHER" id="PTHR43764">
    <property type="entry name" value="MOLYBDENUM COFACTOR BIOSYNTHESIS"/>
    <property type="match status" value="1"/>
</dbReference>
<evidence type="ECO:0000259" key="4">
    <source>
        <dbReference type="Pfam" id="PF00994"/>
    </source>
</evidence>
<dbReference type="GO" id="GO:0061599">
    <property type="term" value="F:molybdopterin molybdotransferase activity"/>
    <property type="evidence" value="ECO:0007669"/>
    <property type="project" value="UniProtKB-EC"/>
</dbReference>
<dbReference type="PROSITE" id="PS01078">
    <property type="entry name" value="MOCF_BIOSYNTHESIS_1"/>
    <property type="match status" value="1"/>
</dbReference>
<dbReference type="Proteomes" id="UP000054053">
    <property type="component" value="Unassembled WGS sequence"/>
</dbReference>
<reference evidence="6" key="1">
    <citation type="journal article" date="2016" name="Genome Announc.">
        <title>Genome sequence of Ustilaginoidea virens IPU010, a rice pathogenic fungus causing false smut.</title>
        <authorList>
            <person name="Kumagai T."/>
            <person name="Ishii T."/>
            <person name="Terai G."/>
            <person name="Umemura M."/>
            <person name="Machida M."/>
            <person name="Asai K."/>
        </authorList>
    </citation>
    <scope>NUCLEOTIDE SEQUENCE [LARGE SCALE GENOMIC DNA]</scope>
    <source>
        <strain evidence="6">IPU010</strain>
    </source>
</reference>
<evidence type="ECO:0000256" key="3">
    <source>
        <dbReference type="ARBA" id="ARBA00023150"/>
    </source>
</evidence>
<dbReference type="InterPro" id="IPR008284">
    <property type="entry name" value="MoCF_biosynth_CS"/>
</dbReference>
<dbReference type="EC" id="2.10.1.1" evidence="2"/>
<dbReference type="InterPro" id="IPR036425">
    <property type="entry name" value="MoaB/Mog-like_dom_sf"/>
</dbReference>
<evidence type="ECO:0000256" key="2">
    <source>
        <dbReference type="ARBA" id="ARBA00013269"/>
    </source>
</evidence>
<dbReference type="GO" id="GO:0006777">
    <property type="term" value="P:Mo-molybdopterin cofactor biosynthetic process"/>
    <property type="evidence" value="ECO:0007669"/>
    <property type="project" value="UniProtKB-KW"/>
</dbReference>
<keyword evidence="3" id="KW-0501">Molybdenum cofactor biosynthesis</keyword>
<dbReference type="SUPFAM" id="SSF53218">
    <property type="entry name" value="Molybdenum cofactor biosynthesis proteins"/>
    <property type="match status" value="1"/>
</dbReference>
<dbReference type="AlphaFoldDB" id="A0A1B5L3L7"/>
<comment type="pathway">
    <text evidence="1">Cofactor biosynthesis; molybdopterin biosynthesis.</text>
</comment>
<dbReference type="InterPro" id="IPR001453">
    <property type="entry name" value="MoaB/Mog_dom"/>
</dbReference>
<accession>A0A1B5L3L7</accession>
<evidence type="ECO:0000256" key="1">
    <source>
        <dbReference type="ARBA" id="ARBA00005046"/>
    </source>
</evidence>
<proteinExistence type="predicted"/>